<reference evidence="2 3" key="1">
    <citation type="submission" date="2018-07" db="EMBL/GenBank/DDBJ databases">
        <title>Anaerosacharophilus polymeroproducens gen. nov. sp. nov., an anaerobic bacterium isolated from salt field.</title>
        <authorList>
            <person name="Kim W."/>
            <person name="Yang S.-H."/>
            <person name="Oh J."/>
            <person name="Lee J.-H."/>
            <person name="Kwon K.K."/>
        </authorList>
    </citation>
    <scope>NUCLEOTIDE SEQUENCE [LARGE SCALE GENOMIC DNA]</scope>
    <source>
        <strain evidence="2 3">MCWD5</strain>
    </source>
</reference>
<comment type="caution">
    <text evidence="2">The sequence shown here is derived from an EMBL/GenBank/DDBJ whole genome shotgun (WGS) entry which is preliminary data.</text>
</comment>
<evidence type="ECO:0000256" key="1">
    <source>
        <dbReference type="SAM" id="Phobius"/>
    </source>
</evidence>
<evidence type="ECO:0000313" key="3">
    <source>
        <dbReference type="Proteomes" id="UP000255036"/>
    </source>
</evidence>
<feature type="transmembrane region" description="Helical" evidence="1">
    <location>
        <begin position="284"/>
        <end position="304"/>
    </location>
</feature>
<keyword evidence="1" id="KW-1133">Transmembrane helix</keyword>
<sequence>MKKKLCSIIGLTVITFFITAFMSKPVYAYSIETLNDSSDFHEIKKMEDEIMKNARGFFADEAENIDFTVDYSHAVKIYVDTNIFENNTITQDIVSNTIKQAVYIWEIPVKVAEDEYVICTVSRKPPIENEVKQELLNNGTYTEEEIQEAEAKVGQWMIAASSYDKTKKDYISEIEKVLGESFNKEDKKHLYLLGGTPNMRMPFGLLESNQKYSIMTLDLIKPDTDSSSNARNLKEDLQTNTIYNFIKVKKWVSNLPPENAGDSGYAKQITKKYFAIQDTKSSKIPIIMGLVLMIIVVIIIFLYLKQKLIHSKR</sequence>
<dbReference type="RefSeq" id="WP_115480549.1">
    <property type="nucleotide sequence ID" value="NZ_QRCT01000010.1"/>
</dbReference>
<dbReference type="AlphaFoldDB" id="A0A371AZ72"/>
<organism evidence="2 3">
    <name type="scientific">Anaerosacchariphilus polymeriproducens</name>
    <dbReference type="NCBI Taxonomy" id="1812858"/>
    <lineage>
        <taxon>Bacteria</taxon>
        <taxon>Bacillati</taxon>
        <taxon>Bacillota</taxon>
        <taxon>Clostridia</taxon>
        <taxon>Lachnospirales</taxon>
        <taxon>Lachnospiraceae</taxon>
        <taxon>Anaerosacchariphilus</taxon>
    </lineage>
</organism>
<proteinExistence type="predicted"/>
<evidence type="ECO:0000313" key="2">
    <source>
        <dbReference type="EMBL" id="RDU24802.1"/>
    </source>
</evidence>
<gene>
    <name evidence="2" type="ORF">DWV06_02160</name>
</gene>
<keyword evidence="1" id="KW-0472">Membrane</keyword>
<accession>A0A371AZ72</accession>
<protein>
    <submittedName>
        <fullName evidence="2">Uncharacterized protein</fullName>
    </submittedName>
</protein>
<keyword evidence="3" id="KW-1185">Reference proteome</keyword>
<name>A0A371AZ72_9FIRM</name>
<dbReference type="EMBL" id="QRCT01000010">
    <property type="protein sequence ID" value="RDU24802.1"/>
    <property type="molecule type" value="Genomic_DNA"/>
</dbReference>
<keyword evidence="1" id="KW-0812">Transmembrane</keyword>
<dbReference type="OrthoDB" id="8894819at2"/>
<dbReference type="Proteomes" id="UP000255036">
    <property type="component" value="Unassembled WGS sequence"/>
</dbReference>